<evidence type="ECO:0000313" key="1">
    <source>
        <dbReference type="EMBL" id="WUV47289.1"/>
    </source>
</evidence>
<reference evidence="1" key="1">
    <citation type="submission" date="2022-10" db="EMBL/GenBank/DDBJ databases">
        <title>The complete genomes of actinobacterial strains from the NBC collection.</title>
        <authorList>
            <person name="Joergensen T.S."/>
            <person name="Alvarez Arevalo M."/>
            <person name="Sterndorff E.B."/>
            <person name="Faurdal D."/>
            <person name="Vuksanovic O."/>
            <person name="Mourched A.-S."/>
            <person name="Charusanti P."/>
            <person name="Shaw S."/>
            <person name="Blin K."/>
            <person name="Weber T."/>
        </authorList>
    </citation>
    <scope>NUCLEOTIDE SEQUENCE</scope>
    <source>
        <strain evidence="1">NBC_01482</strain>
    </source>
</reference>
<proteinExistence type="predicted"/>
<gene>
    <name evidence="1" type="ORF">OG563_03320</name>
</gene>
<keyword evidence="2" id="KW-1185">Reference proteome</keyword>
<evidence type="ECO:0008006" key="3">
    <source>
        <dbReference type="Google" id="ProtNLM"/>
    </source>
</evidence>
<name>A0ABZ1YVM7_9NOCA</name>
<dbReference type="EMBL" id="CP109441">
    <property type="protein sequence ID" value="WUV47289.1"/>
    <property type="molecule type" value="Genomic_DNA"/>
</dbReference>
<organism evidence="1 2">
    <name type="scientific">Nocardia vinacea</name>
    <dbReference type="NCBI Taxonomy" id="96468"/>
    <lineage>
        <taxon>Bacteria</taxon>
        <taxon>Bacillati</taxon>
        <taxon>Actinomycetota</taxon>
        <taxon>Actinomycetes</taxon>
        <taxon>Mycobacteriales</taxon>
        <taxon>Nocardiaceae</taxon>
        <taxon>Nocardia</taxon>
    </lineage>
</organism>
<dbReference type="RefSeq" id="WP_329411344.1">
    <property type="nucleotide sequence ID" value="NZ_CP109441.1"/>
</dbReference>
<protein>
    <recommendedName>
        <fullName evidence="3">DUF5642 domain-containing protein</fullName>
    </recommendedName>
</protein>
<sequence length="320" mass="34494">MHRRVALVGALLIAVAACQSQPSSRDALSPNIVDVPQSRQEALTWSRAIDPCALVDRQLLASLGNDLQVGVSSGPSVCDAVVGGGPERGGAEVMWFIGPTWLSRSPRQAEVVEIDGKQVHRADRYTGLSSQERAELGENGCDYFIPYGTSVQAILTVSTASGTQACSPGEPLVRSMLANVARQPKQGTSPDTAITALTGMATPCVVVPHLESDHRVEFTWEGQMNDKCTLTADGARVEIGFEYRERATIPVQARQQEYDRYTGFEYERHGDTVVDLVVGEEFSGVQDRRSARLVPIVTVQSPKPAVTRAVAAAVLPQLPR</sequence>
<dbReference type="PROSITE" id="PS51257">
    <property type="entry name" value="PROKAR_LIPOPROTEIN"/>
    <property type="match status" value="1"/>
</dbReference>
<accession>A0ABZ1YVM7</accession>
<dbReference type="Proteomes" id="UP001432062">
    <property type="component" value="Chromosome"/>
</dbReference>
<evidence type="ECO:0000313" key="2">
    <source>
        <dbReference type="Proteomes" id="UP001432062"/>
    </source>
</evidence>